<reference evidence="2" key="1">
    <citation type="submission" date="2011-07" db="EMBL/GenBank/DDBJ databases">
        <authorList>
            <consortium name="Caenorhabditis brenneri Sequencing and Analysis Consortium"/>
            <person name="Wilson R.K."/>
        </authorList>
    </citation>
    <scope>NUCLEOTIDE SEQUENCE [LARGE SCALE GENOMIC DNA]</scope>
    <source>
        <strain evidence="2">PB2801</strain>
    </source>
</reference>
<organism evidence="2">
    <name type="scientific">Caenorhabditis brenneri</name>
    <name type="common">Nematode worm</name>
    <dbReference type="NCBI Taxonomy" id="135651"/>
    <lineage>
        <taxon>Eukaryota</taxon>
        <taxon>Metazoa</taxon>
        <taxon>Ecdysozoa</taxon>
        <taxon>Nematoda</taxon>
        <taxon>Chromadorea</taxon>
        <taxon>Rhabditida</taxon>
        <taxon>Rhabditina</taxon>
        <taxon>Rhabditomorpha</taxon>
        <taxon>Rhabditoidea</taxon>
        <taxon>Rhabditidae</taxon>
        <taxon>Peloderinae</taxon>
        <taxon>Caenorhabditis</taxon>
    </lineage>
</organism>
<evidence type="ECO:0000313" key="2">
    <source>
        <dbReference type="Proteomes" id="UP000008068"/>
    </source>
</evidence>
<keyword evidence="2" id="KW-1185">Reference proteome</keyword>
<evidence type="ECO:0000313" key="1">
    <source>
        <dbReference type="EMBL" id="EGT57804.1"/>
    </source>
</evidence>
<sequence length="84" mass="9980">MYYPSRQNASKLHAYGLVGFMEKVDGAHELATRGLFKLKYLILKFRIDWSAHTSEKLLRGGGNQWKYYYQFHNCSNFINYVFFT</sequence>
<accession>G0ND43</accession>
<dbReference type="InParanoid" id="G0ND43"/>
<dbReference type="EMBL" id="GL379865">
    <property type="protein sequence ID" value="EGT57804.1"/>
    <property type="molecule type" value="Genomic_DNA"/>
</dbReference>
<protein>
    <submittedName>
        <fullName evidence="1">Uncharacterized protein</fullName>
    </submittedName>
</protein>
<dbReference type="HOGENOM" id="CLU_2529472_0_0_1"/>
<dbReference type="Proteomes" id="UP000008068">
    <property type="component" value="Unassembled WGS sequence"/>
</dbReference>
<gene>
    <name evidence="1" type="ORF">CAEBREN_23445</name>
</gene>
<proteinExistence type="predicted"/>
<name>G0ND43_CAEBE</name>
<dbReference type="AlphaFoldDB" id="G0ND43"/>